<evidence type="ECO:0000313" key="3">
    <source>
        <dbReference type="EMBL" id="MEQ7847631.1"/>
    </source>
</evidence>
<feature type="compositionally biased region" description="Low complexity" evidence="1">
    <location>
        <begin position="88"/>
        <end position="107"/>
    </location>
</feature>
<dbReference type="PANTHER" id="PTHR40763:SF4">
    <property type="entry name" value="DUF1707 DOMAIN-CONTAINING PROTEIN"/>
    <property type="match status" value="1"/>
</dbReference>
<dbReference type="RefSeq" id="WP_349804581.1">
    <property type="nucleotide sequence ID" value="NZ_JBEGDP010000009.1"/>
</dbReference>
<evidence type="ECO:0000256" key="1">
    <source>
        <dbReference type="SAM" id="MobiDB-lite"/>
    </source>
</evidence>
<feature type="region of interest" description="Disordered" evidence="1">
    <location>
        <begin position="71"/>
        <end position="107"/>
    </location>
</feature>
<name>A0ABV1NYQ1_9ACTN</name>
<gene>
    <name evidence="3" type="ORF">V6R90_10100</name>
</gene>
<proteinExistence type="predicted"/>
<feature type="domain" description="DUF1707" evidence="2">
    <location>
        <begin position="12"/>
        <end position="64"/>
    </location>
</feature>
<feature type="compositionally biased region" description="Pro residues" evidence="1">
    <location>
        <begin position="71"/>
        <end position="86"/>
    </location>
</feature>
<dbReference type="InterPro" id="IPR012551">
    <property type="entry name" value="DUF1707_SHOCT-like"/>
</dbReference>
<dbReference type="Pfam" id="PF08044">
    <property type="entry name" value="DUF1707"/>
    <property type="match status" value="1"/>
</dbReference>
<organism evidence="3 4">
    <name type="scientific">Nocardioides kribbensis</name>
    <dbReference type="NCBI Taxonomy" id="305517"/>
    <lineage>
        <taxon>Bacteria</taxon>
        <taxon>Bacillati</taxon>
        <taxon>Actinomycetota</taxon>
        <taxon>Actinomycetes</taxon>
        <taxon>Propionibacteriales</taxon>
        <taxon>Nocardioidaceae</taxon>
        <taxon>Nocardioides</taxon>
    </lineage>
</organism>
<keyword evidence="4" id="KW-1185">Reference proteome</keyword>
<dbReference type="PANTHER" id="PTHR40763">
    <property type="entry name" value="MEMBRANE PROTEIN-RELATED"/>
    <property type="match status" value="1"/>
</dbReference>
<evidence type="ECO:0000259" key="2">
    <source>
        <dbReference type="Pfam" id="PF08044"/>
    </source>
</evidence>
<accession>A0ABV1NYQ1</accession>
<dbReference type="EMBL" id="JBEGDP010000009">
    <property type="protein sequence ID" value="MEQ7847631.1"/>
    <property type="molecule type" value="Genomic_DNA"/>
</dbReference>
<dbReference type="Proteomes" id="UP001482520">
    <property type="component" value="Unassembled WGS sequence"/>
</dbReference>
<comment type="caution">
    <text evidence="3">The sequence shown here is derived from an EMBL/GenBank/DDBJ whole genome shotgun (WGS) entry which is preliminary data.</text>
</comment>
<sequence>MDPRPDQDPMLLRISDAERHQVAEHLRRAAGEGRLDLEELDERLEATYAAKTYADLVPLLADLPGHGGLPVLPPAAPRTPAHPDPAYPAASQPGALPGALPAPSTSSAVLSGCDRRGAWLVGPTHTAFALMGGVTLDLRQAQFATREVVVNASAIMGSVDLTVNAGTRVVVEGTGIMGSFEEGRARTEPDLRADSPVVRVRGLALMGAVTVVRKPMPGEPRRRLGRRP</sequence>
<evidence type="ECO:0000313" key="4">
    <source>
        <dbReference type="Proteomes" id="UP001482520"/>
    </source>
</evidence>
<reference evidence="3 4" key="1">
    <citation type="submission" date="2024-02" db="EMBL/GenBank/DDBJ databases">
        <title>Full genome sequence of Nocardioides kribbensis.</title>
        <authorList>
            <person name="Poletto B.L."/>
            <person name="Silva G."/>
            <person name="Galante D."/>
            <person name="Campos K.R."/>
            <person name="Santos M.B.N."/>
            <person name="Sacchi C.T."/>
        </authorList>
    </citation>
    <scope>NUCLEOTIDE SEQUENCE [LARGE SCALE GENOMIC DNA]</scope>
    <source>
        <strain evidence="3 4">O4R</strain>
    </source>
</reference>
<protein>
    <submittedName>
        <fullName evidence="3">DUF1707 domain-containing protein</fullName>
    </submittedName>
</protein>